<evidence type="ECO:0000256" key="5">
    <source>
        <dbReference type="ARBA" id="ARBA00022840"/>
    </source>
</evidence>
<organism evidence="13">
    <name type="scientific">Caenorhabditis remanei</name>
    <name type="common">Caenorhabditis vulgaris</name>
    <dbReference type="NCBI Taxonomy" id="31234"/>
    <lineage>
        <taxon>Eukaryota</taxon>
        <taxon>Metazoa</taxon>
        <taxon>Ecdysozoa</taxon>
        <taxon>Nematoda</taxon>
        <taxon>Chromadorea</taxon>
        <taxon>Rhabditida</taxon>
        <taxon>Rhabditina</taxon>
        <taxon>Rhabditomorpha</taxon>
        <taxon>Rhabditoidea</taxon>
        <taxon>Rhabditidae</taxon>
        <taxon>Peloderinae</taxon>
        <taxon>Caenorhabditis</taxon>
    </lineage>
</organism>
<dbReference type="eggNOG" id="KOG0580">
    <property type="taxonomic scope" value="Eukaryota"/>
</dbReference>
<dbReference type="SUPFAM" id="SSF56112">
    <property type="entry name" value="Protein kinase-like (PK-like)"/>
    <property type="match status" value="1"/>
</dbReference>
<evidence type="ECO:0000256" key="3">
    <source>
        <dbReference type="ARBA" id="ARBA00022741"/>
    </source>
</evidence>
<accession>E3LGX7</accession>
<dbReference type="InterPro" id="IPR011009">
    <property type="entry name" value="Kinase-like_dom_sf"/>
</dbReference>
<dbReference type="SMART" id="SM00220">
    <property type="entry name" value="S_TKc"/>
    <property type="match status" value="1"/>
</dbReference>
<evidence type="ECO:0000256" key="10">
    <source>
        <dbReference type="PIRSR" id="PIRSR630616-3"/>
    </source>
</evidence>
<comment type="catalytic activity">
    <reaction evidence="6">
        <text>L-threonyl-[protein] + ATP = O-phospho-L-threonyl-[protein] + ADP + H(+)</text>
        <dbReference type="Rhea" id="RHEA:46608"/>
        <dbReference type="Rhea" id="RHEA-COMP:11060"/>
        <dbReference type="Rhea" id="RHEA-COMP:11605"/>
        <dbReference type="ChEBI" id="CHEBI:15378"/>
        <dbReference type="ChEBI" id="CHEBI:30013"/>
        <dbReference type="ChEBI" id="CHEBI:30616"/>
        <dbReference type="ChEBI" id="CHEBI:61977"/>
        <dbReference type="ChEBI" id="CHEBI:456216"/>
        <dbReference type="EC" id="2.7.11.1"/>
    </reaction>
</comment>
<keyword evidence="4" id="KW-0418">Kinase</keyword>
<evidence type="ECO:0000256" key="2">
    <source>
        <dbReference type="ARBA" id="ARBA00022679"/>
    </source>
</evidence>
<keyword evidence="13" id="KW-1185">Reference proteome</keyword>
<name>E3LGX7_CAERE</name>
<feature type="binding site" evidence="9">
    <location>
        <begin position="184"/>
        <end position="185"/>
    </location>
    <ligand>
        <name>ATP</name>
        <dbReference type="ChEBI" id="CHEBI:30616"/>
    </ligand>
</feature>
<evidence type="ECO:0000256" key="4">
    <source>
        <dbReference type="ARBA" id="ARBA00022777"/>
    </source>
</evidence>
<feature type="binding site" evidence="9">
    <location>
        <position position="197"/>
    </location>
    <ligand>
        <name>ATP</name>
        <dbReference type="ChEBI" id="CHEBI:30616"/>
    </ligand>
</feature>
<dbReference type="OrthoDB" id="4062651at2759"/>
<dbReference type="Pfam" id="PF00069">
    <property type="entry name" value="Pkinase"/>
    <property type="match status" value="1"/>
</dbReference>
<dbReference type="PANTHER" id="PTHR24350">
    <property type="entry name" value="SERINE/THREONINE-PROTEIN KINASE IAL-RELATED"/>
    <property type="match status" value="1"/>
</dbReference>
<dbReference type="PROSITE" id="PS00108">
    <property type="entry name" value="PROTEIN_KINASE_ST"/>
    <property type="match status" value="1"/>
</dbReference>
<feature type="active site" description="Proton acceptor" evidence="8">
    <location>
        <position position="180"/>
    </location>
</feature>
<protein>
    <recommendedName>
        <fullName evidence="11">Protein kinase domain-containing protein</fullName>
    </recommendedName>
</protein>
<sequence length="298" mass="33866">MALRVEERHEKLIEDVKYLKMNAPKTEGETESKEVGTENTHGQLSLDLFKFKRTIARGTFGEVKEYTSIRTGGSFAIKVSSASLESENIELRRLHALNEMFINDREIQNRMLIKHKHTVRFFGAFKDETTIFIVLELMSQTLRQVMKVNGIMDEASSGVVVKAVAKGLQHLHRLRVIHRDLKPENILLSHERIKIGDLGLATTETGETWCGTPGYQAPELFRQETHGTPADMFSLGVMAHEMLESSLPFSGEYWKKHVIRSNTLQYVSPAEFSRHLKTLMEGVLNKSPVKRMSADDVL</sequence>
<evidence type="ECO:0000256" key="6">
    <source>
        <dbReference type="ARBA" id="ARBA00047899"/>
    </source>
</evidence>
<feature type="cross-link" description="Glycyl lysine isopeptide (Lys-Gly) (interchain with G-Cter in SUMO2)" evidence="10">
    <location>
        <position position="182"/>
    </location>
</feature>
<evidence type="ECO:0000256" key="7">
    <source>
        <dbReference type="ARBA" id="ARBA00048679"/>
    </source>
</evidence>
<dbReference type="HOGENOM" id="CLU_000288_63_0_1"/>
<dbReference type="AlphaFoldDB" id="E3LGX7"/>
<feature type="domain" description="Protein kinase" evidence="11">
    <location>
        <begin position="49"/>
        <end position="298"/>
    </location>
</feature>
<gene>
    <name evidence="12" type="ORF">CRE_02032</name>
</gene>
<dbReference type="EMBL" id="DS268408">
    <property type="protein sequence ID" value="EFO85709.1"/>
    <property type="molecule type" value="Genomic_DNA"/>
</dbReference>
<keyword evidence="5 9" id="KW-0067">ATP-binding</keyword>
<dbReference type="GO" id="GO:0005524">
    <property type="term" value="F:ATP binding"/>
    <property type="evidence" value="ECO:0007669"/>
    <property type="project" value="UniProtKB-KW"/>
</dbReference>
<dbReference type="InParanoid" id="E3LGX7"/>
<dbReference type="InterPro" id="IPR000719">
    <property type="entry name" value="Prot_kinase_dom"/>
</dbReference>
<evidence type="ECO:0000256" key="8">
    <source>
        <dbReference type="PIRSR" id="PIRSR630616-1"/>
    </source>
</evidence>
<keyword evidence="3 9" id="KW-0547">Nucleotide-binding</keyword>
<dbReference type="InterPro" id="IPR030616">
    <property type="entry name" value="Aur-like"/>
</dbReference>
<dbReference type="GO" id="GO:0004674">
    <property type="term" value="F:protein serine/threonine kinase activity"/>
    <property type="evidence" value="ECO:0007669"/>
    <property type="project" value="UniProtKB-KW"/>
</dbReference>
<keyword evidence="1" id="KW-0723">Serine/threonine-protein kinase</keyword>
<feature type="binding site" evidence="9">
    <location>
        <position position="78"/>
    </location>
    <ligand>
        <name>ATP</name>
        <dbReference type="ChEBI" id="CHEBI:30616"/>
    </ligand>
</feature>
<reference evidence="12" key="1">
    <citation type="submission" date="2007-07" db="EMBL/GenBank/DDBJ databases">
        <title>PCAP assembly of the Caenorhabditis remanei genome.</title>
        <authorList>
            <consortium name="The Caenorhabditis remanei Sequencing Consortium"/>
            <person name="Wilson R.K."/>
        </authorList>
    </citation>
    <scope>NUCLEOTIDE SEQUENCE [LARGE SCALE GENOMIC DNA]</scope>
    <source>
        <strain evidence="12">PB4641</strain>
    </source>
</reference>
<dbReference type="InterPro" id="IPR008271">
    <property type="entry name" value="Ser/Thr_kinase_AS"/>
</dbReference>
<dbReference type="PROSITE" id="PS50011">
    <property type="entry name" value="PROTEIN_KINASE_DOM"/>
    <property type="match status" value="1"/>
</dbReference>
<proteinExistence type="predicted"/>
<dbReference type="Proteomes" id="UP000008281">
    <property type="component" value="Unassembled WGS sequence"/>
</dbReference>
<evidence type="ECO:0000313" key="12">
    <source>
        <dbReference type="EMBL" id="EFO85709.1"/>
    </source>
</evidence>
<evidence type="ECO:0000259" key="11">
    <source>
        <dbReference type="PROSITE" id="PS50011"/>
    </source>
</evidence>
<dbReference type="Gene3D" id="1.10.510.10">
    <property type="entry name" value="Transferase(Phosphotransferase) domain 1"/>
    <property type="match status" value="1"/>
</dbReference>
<dbReference type="STRING" id="31234.E3LGX7"/>
<keyword evidence="2" id="KW-0808">Transferase</keyword>
<dbReference type="OMA" id="RPPINQI"/>
<comment type="catalytic activity">
    <reaction evidence="7">
        <text>L-seryl-[protein] + ATP = O-phospho-L-seryl-[protein] + ADP + H(+)</text>
        <dbReference type="Rhea" id="RHEA:17989"/>
        <dbReference type="Rhea" id="RHEA-COMP:9863"/>
        <dbReference type="Rhea" id="RHEA-COMP:11604"/>
        <dbReference type="ChEBI" id="CHEBI:15378"/>
        <dbReference type="ChEBI" id="CHEBI:29999"/>
        <dbReference type="ChEBI" id="CHEBI:30616"/>
        <dbReference type="ChEBI" id="CHEBI:83421"/>
        <dbReference type="ChEBI" id="CHEBI:456216"/>
        <dbReference type="EC" id="2.7.11.1"/>
    </reaction>
</comment>
<evidence type="ECO:0000256" key="1">
    <source>
        <dbReference type="ARBA" id="ARBA00022527"/>
    </source>
</evidence>
<evidence type="ECO:0000313" key="13">
    <source>
        <dbReference type="Proteomes" id="UP000008281"/>
    </source>
</evidence>
<evidence type="ECO:0000256" key="9">
    <source>
        <dbReference type="PIRSR" id="PIRSR630616-2"/>
    </source>
</evidence>